<dbReference type="GO" id="GO:0017056">
    <property type="term" value="F:structural constituent of nuclear pore"/>
    <property type="evidence" value="ECO:0007669"/>
    <property type="project" value="TreeGrafter"/>
</dbReference>
<dbReference type="GO" id="GO:0044611">
    <property type="term" value="C:nuclear pore inner ring"/>
    <property type="evidence" value="ECO:0007669"/>
    <property type="project" value="TreeGrafter"/>
</dbReference>
<organism evidence="5 6">
    <name type="scientific">Cutaneotrichosporon oleaginosum</name>
    <dbReference type="NCBI Taxonomy" id="879819"/>
    <lineage>
        <taxon>Eukaryota</taxon>
        <taxon>Fungi</taxon>
        <taxon>Dikarya</taxon>
        <taxon>Basidiomycota</taxon>
        <taxon>Agaricomycotina</taxon>
        <taxon>Tremellomycetes</taxon>
        <taxon>Trichosporonales</taxon>
        <taxon>Trichosporonaceae</taxon>
        <taxon>Cutaneotrichosporon</taxon>
    </lineage>
</organism>
<dbReference type="InterPro" id="IPR021827">
    <property type="entry name" value="Nup186/Nup192/Nup205"/>
</dbReference>
<dbReference type="PANTHER" id="PTHR31344:SF0">
    <property type="entry name" value="NUCLEAR PORE COMPLEX PROTEIN NUP205"/>
    <property type="match status" value="1"/>
</dbReference>
<protein>
    <recommendedName>
        <fullName evidence="7">Nucleoporin</fullName>
    </recommendedName>
</protein>
<dbReference type="OrthoDB" id="2019644at2759"/>
<accession>A0A0J1B205</accession>
<dbReference type="EMBL" id="KQ087215">
    <property type="protein sequence ID" value="KLT41649.1"/>
    <property type="molecule type" value="Genomic_DNA"/>
</dbReference>
<keyword evidence="4" id="KW-0539">Nucleus</keyword>
<dbReference type="Pfam" id="PF11894">
    <property type="entry name" value="Nup192"/>
    <property type="match status" value="2"/>
</dbReference>
<evidence type="ECO:0000313" key="6">
    <source>
        <dbReference type="Proteomes" id="UP000053611"/>
    </source>
</evidence>
<evidence type="ECO:0000256" key="2">
    <source>
        <dbReference type="ARBA" id="ARBA00005892"/>
    </source>
</evidence>
<gene>
    <name evidence="5" type="ORF">CC85DRAFT_296954</name>
</gene>
<sequence length="1670" mass="184211">MSRLPLAQWDPSLFTELLHLLTLVASRPSTSVLRRFFDKLDEARPWILALTALPSPNNEDKEFIGKRSISTSDGVEVRVTDELLVTTNTVADSLNLSHLLSAMLALHAVQQRPRFPERSDPEIAVYLLHEYLQSMLDFVVDLLKLTHGEDAEQGEAFDDLRGWVEDLLSERGTHGFLPDVAIDQVDVLQGRLDSVVRTQASGAHLRREQNRLAGIVATLGLSGLLKTSQVKSRPDAVVGTMLAAFFAATPPLEEAQGTPQNDTVQAYAGVSKFMLVMCNIIDADAHAEVHDAAKVHALKFEPSGAERHLQEAVNGEAFKFLTNLDPTTALATRSDPDNNAFIYSQLQRLVGWLAKRRHFLRGLKNKEEDVGVSFLTLMAAVYQHLPQDSATALWDESTFTGVVLDLRTPYPSDAFWDVLCAISKGPECASNLSWNALFKFYQHYIDLMPPLYGTLKTTHQTSIEGMSHDEYLAADGWTRLLAIVSKPYPLQTLFDIAVVFDAINAFVQRRGDSADDDVVSRAVENYERVTFADPTLDVREGSRVPQPIGWIQRMELAEQDQGMYPLTRAYISFLTTLMPSEKGRVNGALRRGAMYVIDRVLLGSRPQASTAEHWSNYQVIMAFFEKALQTFDLTDLLSPARGTATALSEQPGFLILLRLLSEPSVFAPLGDIIDGAVPMAPNRPRIANECLLRVLRIFYRILDIQLVFSDVLLLTLQSTAGFKRPLGFQSLDHLLLNRLSNVIHIALSVADRDNSVAFVSLKIIAALAQSPVFSSADMFHGVYAKVMNRLAGVIDSSDESIRIAQAFSSKLAEEGEDISPDYVALESKAVLRGEDSDHLPILIRTAILDMLVDNTADATSPNIAHFLLGFDFRARELGLHDPRAPGSRRSCLQVILEQLNERPPMIQLHPVLAAKSAQLIHQLFAHPVTGPCTMAYTESYEGFPARQLGALPRTCPAVSADVVGMGIASTSTDQVETSADVLVAYLNYQRFILACVGIQSFAFEGHGASSEFISHQLFADDDEEEVDKRPPLLIDLVSNIAIRFDETDADAQQDKTLEFYYNFNFDQYKQPGTDLFDLDVLARALKSNRRQLERQGAVIQGTSADAMAKEAQYILARLAFKNRQNQIFVAKGDFLQAWNETLKVALALLFHYVAEDRQEVLLFELLNSVLDRMSADVPPGVLDLLSEAVLMSVNTLMTALSTLEASNLPLDQMSTVLTKIIDALLKPGTTEIYLQLVPLDGPLRRSAITVLAARRDRFVPLLCRDAMDMRDVWKTECFSLLASVVAFGDNHLLTPVVSGRFLAQFVRSIKDRELQLQECLVPDPDGLHTFWVYEANVAFLTAYAGSAKGASDLVDAGVFETFATCSFMGVSPFNDDVLSIVSNAEAVERQHRVLITALQLLVRVLAHPSRVGQKNALSFLSAHRDSFLILLRENQAYITPTGIDESRLIVALFTSVVPKVSPEELRSSSGFGAFHHAVLSLAAKFLEPTWADNLREDAADAKDRVLNLNQVIIAYLAGSPASPGPVFVVDAARSNGAYVAELAETVQDVSNAYDDIADKLEAGEDIDVASLGATSVEAIFNMIESLLLLIWRHMMYYTADAGGEGIRPTTLSLSFSSVGAVSMRALERVAASLRGVLDRLDDVDITNRKGDAYYAMLVRRLRELCGGLSE</sequence>
<keyword evidence="3" id="KW-0813">Transport</keyword>
<evidence type="ECO:0000313" key="5">
    <source>
        <dbReference type="EMBL" id="KLT41649.1"/>
    </source>
</evidence>
<reference evidence="5 6" key="1">
    <citation type="submission" date="2015-03" db="EMBL/GenBank/DDBJ databases">
        <title>Genomics and transcriptomics of the oil-accumulating basidiomycete yeast T. oleaginosus allow insights into substrate utilization and the diverse evolutionary trajectories of mating systems in fungi.</title>
        <authorList>
            <consortium name="DOE Joint Genome Institute"/>
            <person name="Kourist R."/>
            <person name="Kracht O."/>
            <person name="Bracharz F."/>
            <person name="Lipzen A."/>
            <person name="Nolan M."/>
            <person name="Ohm R."/>
            <person name="Grigoriev I."/>
            <person name="Sun S."/>
            <person name="Heitman J."/>
            <person name="Bruck T."/>
            <person name="Nowrousian M."/>
        </authorList>
    </citation>
    <scope>NUCLEOTIDE SEQUENCE [LARGE SCALE GENOMIC DNA]</scope>
    <source>
        <strain evidence="5 6">IBC0246</strain>
    </source>
</reference>
<proteinExistence type="inferred from homology"/>
<name>A0A0J1B205_9TREE</name>
<evidence type="ECO:0008006" key="7">
    <source>
        <dbReference type="Google" id="ProtNLM"/>
    </source>
</evidence>
<evidence type="ECO:0000256" key="4">
    <source>
        <dbReference type="ARBA" id="ARBA00023242"/>
    </source>
</evidence>
<evidence type="ECO:0000256" key="1">
    <source>
        <dbReference type="ARBA" id="ARBA00004123"/>
    </source>
</evidence>
<keyword evidence="6" id="KW-1185">Reference proteome</keyword>
<comment type="similarity">
    <text evidence="2">Belongs to the NUP186/NUP192/NUP205 family.</text>
</comment>
<dbReference type="Proteomes" id="UP000053611">
    <property type="component" value="Unassembled WGS sequence"/>
</dbReference>
<dbReference type="GO" id="GO:0006999">
    <property type="term" value="P:nuclear pore organization"/>
    <property type="evidence" value="ECO:0007669"/>
    <property type="project" value="TreeGrafter"/>
</dbReference>
<dbReference type="PANTHER" id="PTHR31344">
    <property type="entry name" value="NUCLEAR PORE COMPLEX PROTEIN NUP205"/>
    <property type="match status" value="1"/>
</dbReference>
<dbReference type="STRING" id="879819.A0A0J1B205"/>
<evidence type="ECO:0000256" key="3">
    <source>
        <dbReference type="ARBA" id="ARBA00022448"/>
    </source>
</evidence>
<comment type="subcellular location">
    <subcellularLocation>
        <location evidence="1">Nucleus</location>
    </subcellularLocation>
</comment>